<feature type="compositionally biased region" description="Basic and acidic residues" evidence="5">
    <location>
        <begin position="634"/>
        <end position="656"/>
    </location>
</feature>
<proteinExistence type="predicted"/>
<feature type="domain" description="RanBP2-type" evidence="6">
    <location>
        <begin position="679"/>
        <end position="708"/>
    </location>
</feature>
<dbReference type="Gene3D" id="4.10.1060.10">
    <property type="entry name" value="Zinc finger, RanBP2-type"/>
    <property type="match status" value="1"/>
</dbReference>
<dbReference type="SMART" id="SM00547">
    <property type="entry name" value="ZnF_RBZ"/>
    <property type="match status" value="1"/>
</dbReference>
<feature type="compositionally biased region" description="Low complexity" evidence="5">
    <location>
        <begin position="923"/>
        <end position="945"/>
    </location>
</feature>
<feature type="region of interest" description="Disordered" evidence="5">
    <location>
        <begin position="521"/>
        <end position="548"/>
    </location>
</feature>
<accession>A0A3R7IG11</accession>
<dbReference type="InterPro" id="IPR001876">
    <property type="entry name" value="Znf_RanBP2"/>
</dbReference>
<feature type="region of interest" description="Disordered" evidence="5">
    <location>
        <begin position="85"/>
        <end position="259"/>
    </location>
</feature>
<evidence type="ECO:0000256" key="2">
    <source>
        <dbReference type="ARBA" id="ARBA00022771"/>
    </source>
</evidence>
<evidence type="ECO:0000313" key="8">
    <source>
        <dbReference type="EMBL" id="RLN79800.1"/>
    </source>
</evidence>
<feature type="compositionally biased region" description="Low complexity" evidence="5">
    <location>
        <begin position="1080"/>
        <end position="1089"/>
    </location>
</feature>
<evidence type="ECO:0000256" key="3">
    <source>
        <dbReference type="ARBA" id="ARBA00022833"/>
    </source>
</evidence>
<feature type="compositionally biased region" description="Acidic residues" evidence="5">
    <location>
        <begin position="39"/>
        <end position="48"/>
    </location>
</feature>
<reference evidence="9 10" key="1">
    <citation type="submission" date="2018-07" db="EMBL/GenBank/DDBJ databases">
        <title>Genome sequencing of oomycete isolates from Chile give support for New Zealand origin for Phytophthora kernoviae and make available the first Nothophytophthora sp. genome.</title>
        <authorList>
            <person name="Studholme D.J."/>
            <person name="Sanfuentes E."/>
            <person name="Panda P."/>
            <person name="Hill R."/>
            <person name="Sambles C."/>
            <person name="Grant M."/>
            <person name="Williams N.M."/>
            <person name="Mcdougal R.L."/>
        </authorList>
    </citation>
    <scope>NUCLEOTIDE SEQUENCE [LARGE SCALE GENOMIC DNA]</scope>
    <source>
        <strain evidence="7">Chile2</strain>
        <strain evidence="8">Chile4</strain>
    </source>
</reference>
<evidence type="ECO:0000259" key="6">
    <source>
        <dbReference type="PROSITE" id="PS50199"/>
    </source>
</evidence>
<keyword evidence="2 4" id="KW-0863">Zinc-finger</keyword>
<sequence length="1181" mass="124278">MLTESASLATNLDRGERRAEKRQRRRDAAAPYPKREKTLDDEEDEETVEFFAGEKEEQPETKTSGFFARLASYLPLVGKLVNEVEEEVEDVELQPAVDSESQELEVMEEEEEEEVEEEEETQEAEEIEEEETPEDQQEAPMEEETQEKETEKQQTPEDEEMTEQPASPVTRAAPSFVAHQEKEQTPTPKKHKKPSARKERSPSHDSVESNERSPASLRVQRKRGDKRVFLPGPSQQSKMLRISSSQRRRKSNSPAPKETAIAMIKQKKAISYEEYERLAHQLHDLVEPTPQTALALTQTALANGLERPFTRGFPGPSLTPYIPGSIAHPTNGSLVERKRTEQVTKNGVPFGKRPRNHESNPIMFSGASLRGQLTREERLMRKPRPSRLLTGTKRDAAARNAYSAAVAEKILSTLNKVQTPLEREAQKPTPSTSMSWAKYHLSLTEDQTMMLENGKNDDNGDVPPPTATVPRVAFPQSVQKHDAAFASFNTLPKSTFETPASKAKSVGTSAGVTPLFSPQAVSMTPAPEPVARSSAPKSTLASAPEPPKVQKMGQFTFTLPISTEMSKKIDADEEDNRVRFIFSPPPSLREPPVKTSSQKATSKAKANSAAPFDFMPSSPKVKTTEWTSKPPAAKKHETLKVVEKKTSTPKETEQKSSESSVPVASNSAVNPLARFMQLKPGQWKCPGCSVLNEATSAKCPCCETAQPGGAATAKAAAPSAPKPAGTISSSGFSFGIPAADAKKDAEKTSSITSGGFNFGAPTKDTDKPAAGSITSGGFSFGAPVADTKKDDEKAAVGITTGGFSFTSPVEKKDSVKPIPGGFTFNASASDTKADAAASTASISFGFTSPAKTDDSGSKKDTASFSFGVPGTSASAPSTTPAGGFTSGAAGAVETPSTNKRKAPESEAPQKEAAPSFSFGATGTSDAAAPKASSAAGFSFGTTTAPKPTSPKESDRPKKRVAVSLGASSSKPESSPSAFSFGGVPKPPAKDTSSPSSFGFGESSSSTKQSENPKETTAPAFSFGGNATEKPTEPKAKESSPPTAGFTFGSSSTSAAATKPSTGRSVSPAPAFGSSLPPPTSTFGAPAFGGPAAGGFGTGPPSSGFRTPSPTPAFGSTPPPAFGAPNANFGAAAPAPAVGGFGAPNAGAFGAPADGGFNMGAAPQHAKGRRILKAKTRTRRTS</sequence>
<feature type="compositionally biased region" description="Basic residues" evidence="5">
    <location>
        <begin position="1165"/>
        <end position="1181"/>
    </location>
</feature>
<evidence type="ECO:0000313" key="7">
    <source>
        <dbReference type="EMBL" id="RLN06594.1"/>
    </source>
</evidence>
<feature type="compositionally biased region" description="Low complexity" evidence="5">
    <location>
        <begin position="1042"/>
        <end position="1057"/>
    </location>
</feature>
<feature type="compositionally biased region" description="Acidic residues" evidence="5">
    <location>
        <begin position="100"/>
        <end position="146"/>
    </location>
</feature>
<dbReference type="GO" id="GO:0008270">
    <property type="term" value="F:zinc ion binding"/>
    <property type="evidence" value="ECO:0007669"/>
    <property type="project" value="UniProtKB-KW"/>
</dbReference>
<keyword evidence="3" id="KW-0862">Zinc</keyword>
<feature type="compositionally biased region" description="Low complexity" evidence="5">
    <location>
        <begin position="992"/>
        <end position="1005"/>
    </location>
</feature>
<feature type="compositionally biased region" description="Polar residues" evidence="5">
    <location>
        <begin position="871"/>
        <end position="880"/>
    </location>
</feature>
<dbReference type="Proteomes" id="UP000285883">
    <property type="component" value="Unassembled WGS sequence"/>
</dbReference>
<feature type="compositionally biased region" description="Low complexity" evidence="5">
    <location>
        <begin position="1122"/>
        <end position="1155"/>
    </location>
</feature>
<feature type="compositionally biased region" description="Polar residues" evidence="5">
    <location>
        <begin position="233"/>
        <end position="245"/>
    </location>
</feature>
<name>A0A3R7IG11_9STRA</name>
<feature type="compositionally biased region" description="Basic and acidic residues" evidence="5">
    <location>
        <begin position="196"/>
        <end position="211"/>
    </location>
</feature>
<evidence type="ECO:0000256" key="4">
    <source>
        <dbReference type="PROSITE-ProRule" id="PRU00322"/>
    </source>
</evidence>
<feature type="region of interest" description="Disordered" evidence="5">
    <location>
        <begin position="346"/>
        <end position="388"/>
    </location>
</feature>
<feature type="region of interest" description="Disordered" evidence="5">
    <location>
        <begin position="870"/>
        <end position="1181"/>
    </location>
</feature>
<dbReference type="PROSITE" id="PS50199">
    <property type="entry name" value="ZF_RANBP2_2"/>
    <property type="match status" value="1"/>
</dbReference>
<dbReference type="PROSITE" id="PS01358">
    <property type="entry name" value="ZF_RANBP2_1"/>
    <property type="match status" value="1"/>
</dbReference>
<evidence type="ECO:0000256" key="5">
    <source>
        <dbReference type="SAM" id="MobiDB-lite"/>
    </source>
</evidence>
<feature type="compositionally biased region" description="Low complexity" evidence="5">
    <location>
        <begin position="594"/>
        <end position="610"/>
    </location>
</feature>
<dbReference type="AlphaFoldDB" id="A0A3R7IG11"/>
<dbReference type="EMBL" id="MAYM02001935">
    <property type="protein sequence ID" value="RLN06594.1"/>
    <property type="molecule type" value="Genomic_DNA"/>
</dbReference>
<gene>
    <name evidence="7" type="ORF">BBI17_005121</name>
    <name evidence="8" type="ORF">BBO99_00004994</name>
</gene>
<organism evidence="7 10">
    <name type="scientific">Phytophthora kernoviae</name>
    <dbReference type="NCBI Taxonomy" id="325452"/>
    <lineage>
        <taxon>Eukaryota</taxon>
        <taxon>Sar</taxon>
        <taxon>Stramenopiles</taxon>
        <taxon>Oomycota</taxon>
        <taxon>Peronosporomycetes</taxon>
        <taxon>Peronosporales</taxon>
        <taxon>Peronosporaceae</taxon>
        <taxon>Phytophthora</taxon>
    </lineage>
</organism>
<evidence type="ECO:0000313" key="9">
    <source>
        <dbReference type="Proteomes" id="UP000285624"/>
    </source>
</evidence>
<keyword evidence="1" id="KW-0479">Metal-binding</keyword>
<feature type="region of interest" description="Disordered" evidence="5">
    <location>
        <begin position="1"/>
        <end position="63"/>
    </location>
</feature>
<feature type="region of interest" description="Disordered" evidence="5">
    <location>
        <begin position="581"/>
        <end position="665"/>
    </location>
</feature>
<comment type="caution">
    <text evidence="7">The sequence shown here is derived from an EMBL/GenBank/DDBJ whole genome shotgun (WGS) entry which is preliminary data.</text>
</comment>
<feature type="compositionally biased region" description="Low complexity" evidence="5">
    <location>
        <begin position="966"/>
        <end position="980"/>
    </location>
</feature>
<evidence type="ECO:0000313" key="10">
    <source>
        <dbReference type="Proteomes" id="UP000285883"/>
    </source>
</evidence>
<protein>
    <recommendedName>
        <fullName evidence="6">RanBP2-type domain-containing protein</fullName>
    </recommendedName>
</protein>
<dbReference type="Proteomes" id="UP000285624">
    <property type="component" value="Unassembled WGS sequence"/>
</dbReference>
<feature type="compositionally biased region" description="Polar residues" evidence="5">
    <location>
        <begin position="1"/>
        <end position="10"/>
    </location>
</feature>
<evidence type="ECO:0000256" key="1">
    <source>
        <dbReference type="ARBA" id="ARBA00022723"/>
    </source>
</evidence>
<dbReference type="STRING" id="325452.A0A3R7IG11"/>
<keyword evidence="9" id="KW-1185">Reference proteome</keyword>
<dbReference type="EMBL" id="MBDN02000132">
    <property type="protein sequence ID" value="RLN79800.1"/>
    <property type="molecule type" value="Genomic_DNA"/>
</dbReference>